<dbReference type="Proteomes" id="UP000326565">
    <property type="component" value="Unassembled WGS sequence"/>
</dbReference>
<keyword evidence="1" id="KW-1133">Transmembrane helix</keyword>
<reference evidence="2 3" key="1">
    <citation type="submission" date="2019-04" db="EMBL/GenBank/DDBJ databases">
        <title>Friends and foes A comparative genomics study of 23 Aspergillus species from section Flavi.</title>
        <authorList>
            <consortium name="DOE Joint Genome Institute"/>
            <person name="Kjaerbolling I."/>
            <person name="Vesth T."/>
            <person name="Frisvad J.C."/>
            <person name="Nybo J.L."/>
            <person name="Theobald S."/>
            <person name="Kildgaard S."/>
            <person name="Isbrandt T."/>
            <person name="Kuo A."/>
            <person name="Sato A."/>
            <person name="Lyhne E.K."/>
            <person name="Kogle M.E."/>
            <person name="Wiebenga A."/>
            <person name="Kun R.S."/>
            <person name="Lubbers R.J."/>
            <person name="Makela M.R."/>
            <person name="Barry K."/>
            <person name="Chovatia M."/>
            <person name="Clum A."/>
            <person name="Daum C."/>
            <person name="Haridas S."/>
            <person name="He G."/>
            <person name="LaButti K."/>
            <person name="Lipzen A."/>
            <person name="Mondo S."/>
            <person name="Riley R."/>
            <person name="Salamov A."/>
            <person name="Simmons B.A."/>
            <person name="Magnuson J.K."/>
            <person name="Henrissat B."/>
            <person name="Mortensen U.H."/>
            <person name="Larsen T.O."/>
            <person name="Devries R.P."/>
            <person name="Grigoriev I.V."/>
            <person name="Machida M."/>
            <person name="Baker S.E."/>
            <person name="Andersen M.R."/>
        </authorList>
    </citation>
    <scope>NUCLEOTIDE SEQUENCE [LARGE SCALE GENOMIC DNA]</scope>
    <source>
        <strain evidence="2 3">CBS 151.66</strain>
    </source>
</reference>
<sequence length="66" mass="7511">MGVVWFGIEKNPSPLFSYCLFLGIILIVGVICMCYDLERGVESVGWWLLCDHVDDEGSKVKLKHHN</sequence>
<evidence type="ECO:0000313" key="2">
    <source>
        <dbReference type="EMBL" id="KAB8068651.1"/>
    </source>
</evidence>
<feature type="transmembrane region" description="Helical" evidence="1">
    <location>
        <begin position="15"/>
        <end position="35"/>
    </location>
</feature>
<dbReference type="AlphaFoldDB" id="A0A5N5WJB6"/>
<evidence type="ECO:0008006" key="4">
    <source>
        <dbReference type="Google" id="ProtNLM"/>
    </source>
</evidence>
<dbReference type="EMBL" id="ML732380">
    <property type="protein sequence ID" value="KAB8068651.1"/>
    <property type="molecule type" value="Genomic_DNA"/>
</dbReference>
<protein>
    <recommendedName>
        <fullName evidence="4">Transmembrane protein</fullName>
    </recommendedName>
</protein>
<keyword evidence="3" id="KW-1185">Reference proteome</keyword>
<keyword evidence="1" id="KW-0472">Membrane</keyword>
<name>A0A5N5WJB6_9EURO</name>
<organism evidence="2 3">
    <name type="scientific">Aspergillus leporis</name>
    <dbReference type="NCBI Taxonomy" id="41062"/>
    <lineage>
        <taxon>Eukaryota</taxon>
        <taxon>Fungi</taxon>
        <taxon>Dikarya</taxon>
        <taxon>Ascomycota</taxon>
        <taxon>Pezizomycotina</taxon>
        <taxon>Eurotiomycetes</taxon>
        <taxon>Eurotiomycetidae</taxon>
        <taxon>Eurotiales</taxon>
        <taxon>Aspergillaceae</taxon>
        <taxon>Aspergillus</taxon>
        <taxon>Aspergillus subgen. Circumdati</taxon>
    </lineage>
</organism>
<evidence type="ECO:0000313" key="3">
    <source>
        <dbReference type="Proteomes" id="UP000326565"/>
    </source>
</evidence>
<evidence type="ECO:0000256" key="1">
    <source>
        <dbReference type="SAM" id="Phobius"/>
    </source>
</evidence>
<accession>A0A5N5WJB6</accession>
<gene>
    <name evidence="2" type="ORF">BDV29DRAFT_184128</name>
</gene>
<proteinExistence type="predicted"/>
<feature type="non-terminal residue" evidence="2">
    <location>
        <position position="66"/>
    </location>
</feature>
<keyword evidence="1" id="KW-0812">Transmembrane</keyword>